<dbReference type="Pfam" id="PF03842">
    <property type="entry name" value="Silic_transp"/>
    <property type="match status" value="1"/>
</dbReference>
<accession>A0AAD9NE23</accession>
<dbReference type="AlphaFoldDB" id="A0AAD9NE23"/>
<keyword evidence="1" id="KW-1133">Transmembrane helix</keyword>
<feature type="transmembrane region" description="Helical" evidence="1">
    <location>
        <begin position="147"/>
        <end position="165"/>
    </location>
</feature>
<feature type="transmembrane region" description="Helical" evidence="1">
    <location>
        <begin position="186"/>
        <end position="209"/>
    </location>
</feature>
<dbReference type="InterPro" id="IPR004693">
    <property type="entry name" value="Silicon_transpt"/>
</dbReference>
<feature type="transmembrane region" description="Helical" evidence="1">
    <location>
        <begin position="110"/>
        <end position="127"/>
    </location>
</feature>
<dbReference type="EMBL" id="JAODUP010000074">
    <property type="protein sequence ID" value="KAK2163794.1"/>
    <property type="molecule type" value="Genomic_DNA"/>
</dbReference>
<sequence length="378" mass="42354">MVDIYKANACDYIRFIISAVLLSLSIVVTSYAIVTNKTSFFDTVPGWSALLLFIVDMILLGIVEGLQIALVELKRQHPDSYKNSHPAAYRLGQEAAKGDNVERFLMGRQVSVVVLVFFAAKLTTIHASDGKGRSFLFPVPRWCEVALLETGFVACLTVVILAQLMPQIVAAKYPVHFLQFFIMKPTYYICIMVESTGLTHICWCLAALMEKVTHMQVDIPLNDSVDGHLVASEKLEQLHSSLDDIAVVSDSSAEGEDEEKLIISSDDVLTCQFSRFSCMLDVVKENFSPETLQVLKQYLDSHPEKFSQFPSVIGNKMYPAPQALADRFKKDGYPVPRFLMDISDPEHIPPHIIACELLAQNKNLQQEITILRKKLEHA</sequence>
<keyword evidence="1" id="KW-0812">Transmembrane</keyword>
<keyword evidence="3" id="KW-1185">Reference proteome</keyword>
<feature type="transmembrane region" description="Helical" evidence="1">
    <location>
        <begin position="12"/>
        <end position="34"/>
    </location>
</feature>
<evidence type="ECO:0000313" key="3">
    <source>
        <dbReference type="Proteomes" id="UP001208570"/>
    </source>
</evidence>
<name>A0AAD9NE23_9ANNE</name>
<gene>
    <name evidence="2" type="ORF">LSH36_74g10035</name>
</gene>
<evidence type="ECO:0000256" key="1">
    <source>
        <dbReference type="SAM" id="Phobius"/>
    </source>
</evidence>
<feature type="transmembrane region" description="Helical" evidence="1">
    <location>
        <begin position="46"/>
        <end position="71"/>
    </location>
</feature>
<proteinExistence type="predicted"/>
<evidence type="ECO:0000313" key="2">
    <source>
        <dbReference type="EMBL" id="KAK2163794.1"/>
    </source>
</evidence>
<comment type="caution">
    <text evidence="2">The sequence shown here is derived from an EMBL/GenBank/DDBJ whole genome shotgun (WGS) entry which is preliminary data.</text>
</comment>
<reference evidence="2" key="1">
    <citation type="journal article" date="2023" name="Mol. Biol. Evol.">
        <title>Third-Generation Sequencing Reveals the Adaptive Role of the Epigenome in Three Deep-Sea Polychaetes.</title>
        <authorList>
            <person name="Perez M."/>
            <person name="Aroh O."/>
            <person name="Sun Y."/>
            <person name="Lan Y."/>
            <person name="Juniper S.K."/>
            <person name="Young C.R."/>
            <person name="Angers B."/>
            <person name="Qian P.Y."/>
        </authorList>
    </citation>
    <scope>NUCLEOTIDE SEQUENCE</scope>
    <source>
        <strain evidence="2">P08H-3</strain>
    </source>
</reference>
<dbReference type="Proteomes" id="UP001208570">
    <property type="component" value="Unassembled WGS sequence"/>
</dbReference>
<protein>
    <submittedName>
        <fullName evidence="2">Uncharacterized protein</fullName>
    </submittedName>
</protein>
<dbReference type="GO" id="GO:0015708">
    <property type="term" value="P:silicic acid import across plasma membrane"/>
    <property type="evidence" value="ECO:0007669"/>
    <property type="project" value="InterPro"/>
</dbReference>
<organism evidence="2 3">
    <name type="scientific">Paralvinella palmiformis</name>
    <dbReference type="NCBI Taxonomy" id="53620"/>
    <lineage>
        <taxon>Eukaryota</taxon>
        <taxon>Metazoa</taxon>
        <taxon>Spiralia</taxon>
        <taxon>Lophotrochozoa</taxon>
        <taxon>Annelida</taxon>
        <taxon>Polychaeta</taxon>
        <taxon>Sedentaria</taxon>
        <taxon>Canalipalpata</taxon>
        <taxon>Terebellida</taxon>
        <taxon>Terebelliformia</taxon>
        <taxon>Alvinellidae</taxon>
        <taxon>Paralvinella</taxon>
    </lineage>
</organism>
<keyword evidence="1" id="KW-0472">Membrane</keyword>